<feature type="region of interest" description="Disordered" evidence="1">
    <location>
        <begin position="1"/>
        <end position="24"/>
    </location>
</feature>
<accession>A0ABS8PFZ0</accession>
<dbReference type="RefSeq" id="WP_230739049.1">
    <property type="nucleotide sequence ID" value="NZ_JAJNDB010000007.1"/>
</dbReference>
<protein>
    <recommendedName>
        <fullName evidence="4">YbaB/EbfC DNA-binding family protein</fullName>
    </recommendedName>
</protein>
<evidence type="ECO:0000313" key="3">
    <source>
        <dbReference type="Proteomes" id="UP001199469"/>
    </source>
</evidence>
<dbReference type="EMBL" id="JAJNDB010000007">
    <property type="protein sequence ID" value="MCD2197175.1"/>
    <property type="molecule type" value="Genomic_DNA"/>
</dbReference>
<comment type="caution">
    <text evidence="2">The sequence shown here is derived from an EMBL/GenBank/DDBJ whole genome shotgun (WGS) entry which is preliminary data.</text>
</comment>
<name>A0ABS8PFZ0_9PSEU</name>
<keyword evidence="3" id="KW-1185">Reference proteome</keyword>
<sequence>MTTGPDDGGGALEPRASGAGGVEPTGLGPMADVAVLAQALRTDRADVASYARVLSGALGDALPPGTVQVGYRRGLSDRLAGREGRAESVLVHGEGRDLELRAEGERVHAEVRRVSGGVVISRRRVDVEQWLQALAEDLSAIAARDASARQAFERWLRM</sequence>
<organism evidence="2 3">
    <name type="scientific">Actinomycetospora endophytica</name>
    <dbReference type="NCBI Taxonomy" id="2291215"/>
    <lineage>
        <taxon>Bacteria</taxon>
        <taxon>Bacillati</taxon>
        <taxon>Actinomycetota</taxon>
        <taxon>Actinomycetes</taxon>
        <taxon>Pseudonocardiales</taxon>
        <taxon>Pseudonocardiaceae</taxon>
        <taxon>Actinomycetospora</taxon>
    </lineage>
</organism>
<reference evidence="2 3" key="1">
    <citation type="submission" date="2021-11" db="EMBL/GenBank/DDBJ databases">
        <title>Draft genome sequence of Actinomycetospora sp. SF1 isolated from the rhizosphere soil.</title>
        <authorList>
            <person name="Duangmal K."/>
            <person name="Chantavorakit T."/>
        </authorList>
    </citation>
    <scope>NUCLEOTIDE SEQUENCE [LARGE SCALE GENOMIC DNA]</scope>
    <source>
        <strain evidence="2 3">TBRC 5722</strain>
    </source>
</reference>
<evidence type="ECO:0008006" key="4">
    <source>
        <dbReference type="Google" id="ProtNLM"/>
    </source>
</evidence>
<evidence type="ECO:0000256" key="1">
    <source>
        <dbReference type="SAM" id="MobiDB-lite"/>
    </source>
</evidence>
<proteinExistence type="predicted"/>
<evidence type="ECO:0000313" key="2">
    <source>
        <dbReference type="EMBL" id="MCD2197175.1"/>
    </source>
</evidence>
<gene>
    <name evidence="2" type="ORF">LQ327_27765</name>
</gene>
<dbReference type="Proteomes" id="UP001199469">
    <property type="component" value="Unassembled WGS sequence"/>
</dbReference>
<feature type="compositionally biased region" description="Gly residues" evidence="1">
    <location>
        <begin position="1"/>
        <end position="11"/>
    </location>
</feature>